<dbReference type="EMBL" id="QUAC01000121">
    <property type="protein sequence ID" value="REK89507.1"/>
    <property type="molecule type" value="Genomic_DNA"/>
</dbReference>
<evidence type="ECO:0000313" key="3">
    <source>
        <dbReference type="EMBL" id="REK89507.1"/>
    </source>
</evidence>
<reference evidence="3 4" key="1">
    <citation type="submission" date="2018-08" db="EMBL/GenBank/DDBJ databases">
        <title>Streptomyces NEAU-D10 sp. nov., a novel Actinomycete isolated from soil.</title>
        <authorList>
            <person name="Jin L."/>
        </authorList>
    </citation>
    <scope>NUCLEOTIDE SEQUENCE [LARGE SCALE GENOMIC DNA]</scope>
    <source>
        <strain evidence="3 4">NEAU-D10</strain>
    </source>
</reference>
<dbReference type="InterPro" id="IPR036388">
    <property type="entry name" value="WH-like_DNA-bd_sf"/>
</dbReference>
<proteinExistence type="predicted"/>
<gene>
    <name evidence="3" type="ORF">DY245_15230</name>
</gene>
<protein>
    <submittedName>
        <fullName evidence="3">ArsR family transcriptional regulator</fullName>
    </submittedName>
</protein>
<dbReference type="InterPro" id="IPR011991">
    <property type="entry name" value="ArsR-like_HTH"/>
</dbReference>
<dbReference type="OrthoDB" id="4471357at2"/>
<sequence length="152" mass="16581">MSTKTGVCAAESGAASASHEASEAGGPAAEVCASRPGFVAARRPVPADAPEPLPEPERADLRLEVVMGALSDPLRMRIVRTLLLESEAFDHTCGWFGLDRPKSSLTHHFRALRDAGLIRQRQYGLERRSHVRVDDLEARFPGLLALVADWRE</sequence>
<feature type="compositionally biased region" description="Low complexity" evidence="1">
    <location>
        <begin position="9"/>
        <end position="28"/>
    </location>
</feature>
<evidence type="ECO:0000313" key="4">
    <source>
        <dbReference type="Proteomes" id="UP000262477"/>
    </source>
</evidence>
<dbReference type="AlphaFoldDB" id="A0A371Q491"/>
<dbReference type="GO" id="GO:0003700">
    <property type="term" value="F:DNA-binding transcription factor activity"/>
    <property type="evidence" value="ECO:0007669"/>
    <property type="project" value="InterPro"/>
</dbReference>
<evidence type="ECO:0000259" key="2">
    <source>
        <dbReference type="SMART" id="SM00418"/>
    </source>
</evidence>
<dbReference type="SMART" id="SM00418">
    <property type="entry name" value="HTH_ARSR"/>
    <property type="match status" value="1"/>
</dbReference>
<dbReference type="InterPro" id="IPR001845">
    <property type="entry name" value="HTH_ArsR_DNA-bd_dom"/>
</dbReference>
<dbReference type="RefSeq" id="WP_128507608.1">
    <property type="nucleotide sequence ID" value="NZ_QUAC01000121.1"/>
</dbReference>
<accession>A0A371Q491</accession>
<keyword evidence="4" id="KW-1185">Reference proteome</keyword>
<comment type="caution">
    <text evidence="3">The sequence shown here is derived from an EMBL/GenBank/DDBJ whole genome shotgun (WGS) entry which is preliminary data.</text>
</comment>
<dbReference type="CDD" id="cd00090">
    <property type="entry name" value="HTH_ARSR"/>
    <property type="match status" value="1"/>
</dbReference>
<evidence type="ECO:0000256" key="1">
    <source>
        <dbReference type="SAM" id="MobiDB-lite"/>
    </source>
</evidence>
<dbReference type="Gene3D" id="1.10.10.10">
    <property type="entry name" value="Winged helix-like DNA-binding domain superfamily/Winged helix DNA-binding domain"/>
    <property type="match status" value="1"/>
</dbReference>
<dbReference type="InterPro" id="IPR036390">
    <property type="entry name" value="WH_DNA-bd_sf"/>
</dbReference>
<organism evidence="3 4">
    <name type="scientific">Streptomyces inhibens</name>
    <dbReference type="NCBI Taxonomy" id="2293571"/>
    <lineage>
        <taxon>Bacteria</taxon>
        <taxon>Bacillati</taxon>
        <taxon>Actinomycetota</taxon>
        <taxon>Actinomycetes</taxon>
        <taxon>Kitasatosporales</taxon>
        <taxon>Streptomycetaceae</taxon>
        <taxon>Streptomyces</taxon>
    </lineage>
</organism>
<feature type="domain" description="HTH arsR-type" evidence="2">
    <location>
        <begin position="65"/>
        <end position="145"/>
    </location>
</feature>
<feature type="region of interest" description="Disordered" evidence="1">
    <location>
        <begin position="1"/>
        <end position="28"/>
    </location>
</feature>
<dbReference type="PRINTS" id="PR00778">
    <property type="entry name" value="HTHARSR"/>
</dbReference>
<dbReference type="SUPFAM" id="SSF46785">
    <property type="entry name" value="Winged helix' DNA-binding domain"/>
    <property type="match status" value="1"/>
</dbReference>
<dbReference type="Proteomes" id="UP000262477">
    <property type="component" value="Unassembled WGS sequence"/>
</dbReference>
<name>A0A371Q491_STRIH</name>